<dbReference type="InterPro" id="IPR008731">
    <property type="entry name" value="PTS_EIN"/>
</dbReference>
<dbReference type="SUPFAM" id="SSF47831">
    <property type="entry name" value="Enzyme I of the PEP:sugar phosphotransferase system HPr-binding (sub)domain"/>
    <property type="match status" value="1"/>
</dbReference>
<dbReference type="InterPro" id="IPR040442">
    <property type="entry name" value="Pyrv_kinase-like_dom_sf"/>
</dbReference>
<dbReference type="InterPro" id="IPR023151">
    <property type="entry name" value="PEP_util_CS"/>
</dbReference>
<dbReference type="EC" id="2.7.3.9" evidence="6 17"/>
<comment type="function">
    <text evidence="3 17">General (non sugar-specific) component of the phosphoenolpyruvate-dependent sugar phosphotransferase system (sugar PTS). This major carbohydrate active-transport system catalyzes the phosphorylation of incoming sugar substrates concomitantly with their translocation across the cell membrane. Enzyme I transfers the phosphoryl group from phosphoenolpyruvate (PEP) to the phosphoryl carrier protein (HPr).</text>
</comment>
<dbReference type="InterPro" id="IPR018274">
    <property type="entry name" value="PEP_util_AS"/>
</dbReference>
<dbReference type="GO" id="GO:0008965">
    <property type="term" value="F:phosphoenolpyruvate-protein phosphotransferase activity"/>
    <property type="evidence" value="ECO:0007669"/>
    <property type="project" value="UniProtKB-EC"/>
</dbReference>
<organism evidence="21 22">
    <name type="scientific">Paenibacillus sediminis</name>
    <dbReference type="NCBI Taxonomy" id="664909"/>
    <lineage>
        <taxon>Bacteria</taxon>
        <taxon>Bacillati</taxon>
        <taxon>Bacillota</taxon>
        <taxon>Bacilli</taxon>
        <taxon>Bacillales</taxon>
        <taxon>Paenibacillaceae</taxon>
        <taxon>Paenibacillus</taxon>
    </lineage>
</organism>
<evidence type="ECO:0000256" key="5">
    <source>
        <dbReference type="ARBA" id="ARBA00007837"/>
    </source>
</evidence>
<evidence type="ECO:0000256" key="12">
    <source>
        <dbReference type="ARBA" id="ARBA00022683"/>
    </source>
</evidence>
<evidence type="ECO:0000256" key="16">
    <source>
        <dbReference type="ARBA" id="ARBA00033235"/>
    </source>
</evidence>
<dbReference type="InterPro" id="IPR036618">
    <property type="entry name" value="PtsI_HPr-bd_sf"/>
</dbReference>
<feature type="domain" description="PEP-utilising enzyme mobile" evidence="18">
    <location>
        <begin position="147"/>
        <end position="220"/>
    </location>
</feature>
<dbReference type="InterPro" id="IPR015813">
    <property type="entry name" value="Pyrv/PenolPyrv_kinase-like_dom"/>
</dbReference>
<evidence type="ECO:0000313" key="22">
    <source>
        <dbReference type="Proteomes" id="UP001519273"/>
    </source>
</evidence>
<evidence type="ECO:0000256" key="6">
    <source>
        <dbReference type="ARBA" id="ARBA00012232"/>
    </source>
</evidence>
<dbReference type="EMBL" id="JAGGKP010000001">
    <property type="protein sequence ID" value="MBP1936059.1"/>
    <property type="molecule type" value="Genomic_DNA"/>
</dbReference>
<evidence type="ECO:0000259" key="20">
    <source>
        <dbReference type="Pfam" id="PF05524"/>
    </source>
</evidence>
<dbReference type="PANTHER" id="PTHR46244:SF3">
    <property type="entry name" value="PHOSPHOENOLPYRUVATE-PROTEIN PHOSPHOTRANSFERASE"/>
    <property type="match status" value="1"/>
</dbReference>
<dbReference type="InterPro" id="IPR036637">
    <property type="entry name" value="Phosphohistidine_dom_sf"/>
</dbReference>
<comment type="catalytic activity">
    <reaction evidence="1 17">
        <text>L-histidyl-[protein] + phosphoenolpyruvate = N(pros)-phospho-L-histidyl-[protein] + pyruvate</text>
        <dbReference type="Rhea" id="RHEA:23880"/>
        <dbReference type="Rhea" id="RHEA-COMP:9745"/>
        <dbReference type="Rhea" id="RHEA-COMP:9746"/>
        <dbReference type="ChEBI" id="CHEBI:15361"/>
        <dbReference type="ChEBI" id="CHEBI:29979"/>
        <dbReference type="ChEBI" id="CHEBI:58702"/>
        <dbReference type="ChEBI" id="CHEBI:64837"/>
        <dbReference type="EC" id="2.7.3.9"/>
    </reaction>
</comment>
<feature type="domain" description="Phosphotransferase system enzyme I N-terminal" evidence="20">
    <location>
        <begin position="6"/>
        <end position="123"/>
    </location>
</feature>
<dbReference type="Pfam" id="PF05524">
    <property type="entry name" value="PEP-utilisers_N"/>
    <property type="match status" value="1"/>
</dbReference>
<evidence type="ECO:0000256" key="8">
    <source>
        <dbReference type="ARBA" id="ARBA00022448"/>
    </source>
</evidence>
<dbReference type="Pfam" id="PF02896">
    <property type="entry name" value="PEP-utilizers_C"/>
    <property type="match status" value="1"/>
</dbReference>
<evidence type="ECO:0000256" key="14">
    <source>
        <dbReference type="ARBA" id="ARBA00022777"/>
    </source>
</evidence>
<evidence type="ECO:0000256" key="13">
    <source>
        <dbReference type="ARBA" id="ARBA00022723"/>
    </source>
</evidence>
<dbReference type="PANTHER" id="PTHR46244">
    <property type="entry name" value="PHOSPHOENOLPYRUVATE-PROTEIN PHOSPHOTRANSFERASE"/>
    <property type="match status" value="1"/>
</dbReference>
<keyword evidence="15 17" id="KW-0460">Magnesium</keyword>
<dbReference type="PRINTS" id="PR01736">
    <property type="entry name" value="PHPHTRNFRASE"/>
</dbReference>
<dbReference type="SUPFAM" id="SSF52009">
    <property type="entry name" value="Phosphohistidine domain"/>
    <property type="match status" value="1"/>
</dbReference>
<keyword evidence="22" id="KW-1185">Reference proteome</keyword>
<accession>A0ABS4H0K7</accession>
<evidence type="ECO:0000256" key="11">
    <source>
        <dbReference type="ARBA" id="ARBA00022679"/>
    </source>
</evidence>
<dbReference type="InterPro" id="IPR006318">
    <property type="entry name" value="PTS_EI-like"/>
</dbReference>
<comment type="subcellular location">
    <subcellularLocation>
        <location evidence="4 17">Cytoplasm</location>
    </subcellularLocation>
</comment>
<dbReference type="PROSITE" id="PS00742">
    <property type="entry name" value="PEP_ENZYMES_2"/>
    <property type="match status" value="1"/>
</dbReference>
<evidence type="ECO:0000259" key="19">
    <source>
        <dbReference type="Pfam" id="PF02896"/>
    </source>
</evidence>
<dbReference type="Gene3D" id="3.50.30.10">
    <property type="entry name" value="Phosphohistidine domain"/>
    <property type="match status" value="1"/>
</dbReference>
<dbReference type="SUPFAM" id="SSF51621">
    <property type="entry name" value="Phosphoenolpyruvate/pyruvate domain"/>
    <property type="match status" value="1"/>
</dbReference>
<reference evidence="21 22" key="1">
    <citation type="submission" date="2021-03" db="EMBL/GenBank/DDBJ databases">
        <title>Genomic Encyclopedia of Type Strains, Phase IV (KMG-IV): sequencing the most valuable type-strain genomes for metagenomic binning, comparative biology and taxonomic classification.</title>
        <authorList>
            <person name="Goeker M."/>
        </authorList>
    </citation>
    <scope>NUCLEOTIDE SEQUENCE [LARGE SCALE GENOMIC DNA]</scope>
    <source>
        <strain evidence="21 22">DSM 23491</strain>
    </source>
</reference>
<dbReference type="PROSITE" id="PS00370">
    <property type="entry name" value="PEP_ENZYMES_PHOS_SITE"/>
    <property type="match status" value="1"/>
</dbReference>
<dbReference type="Gene3D" id="1.10.274.10">
    <property type="entry name" value="PtsI, HPr-binding domain"/>
    <property type="match status" value="1"/>
</dbReference>
<dbReference type="NCBIfam" id="TIGR01417">
    <property type="entry name" value="PTS_I_fam"/>
    <property type="match status" value="1"/>
</dbReference>
<dbReference type="PIRSF" id="PIRSF000732">
    <property type="entry name" value="PTS_enzyme_I"/>
    <property type="match status" value="1"/>
</dbReference>
<keyword evidence="10 17" id="KW-0762">Sugar transport</keyword>
<comment type="cofactor">
    <cofactor evidence="2 17">
        <name>Mg(2+)</name>
        <dbReference type="ChEBI" id="CHEBI:18420"/>
    </cofactor>
</comment>
<dbReference type="Proteomes" id="UP001519273">
    <property type="component" value="Unassembled WGS sequence"/>
</dbReference>
<keyword evidence="11 17" id="KW-0808">Transferase</keyword>
<dbReference type="InterPro" id="IPR050499">
    <property type="entry name" value="PEP-utilizing_PTS_enzyme"/>
</dbReference>
<name>A0ABS4H0K7_9BACL</name>
<evidence type="ECO:0000256" key="1">
    <source>
        <dbReference type="ARBA" id="ARBA00000683"/>
    </source>
</evidence>
<dbReference type="InterPro" id="IPR024692">
    <property type="entry name" value="PTS_EI"/>
</dbReference>
<comment type="caution">
    <text evidence="21">The sequence shown here is derived from an EMBL/GenBank/DDBJ whole genome shotgun (WGS) entry which is preliminary data.</text>
</comment>
<dbReference type="Pfam" id="PF00391">
    <property type="entry name" value="PEP-utilizers"/>
    <property type="match status" value="1"/>
</dbReference>
<keyword evidence="12 17" id="KW-0598">Phosphotransferase system</keyword>
<keyword evidence="14 17" id="KW-0418">Kinase</keyword>
<evidence type="ECO:0000256" key="7">
    <source>
        <dbReference type="ARBA" id="ARBA00016544"/>
    </source>
</evidence>
<dbReference type="Gene3D" id="3.20.20.60">
    <property type="entry name" value="Phosphoenolpyruvate-binding domains"/>
    <property type="match status" value="1"/>
</dbReference>
<evidence type="ECO:0000259" key="18">
    <source>
        <dbReference type="Pfam" id="PF00391"/>
    </source>
</evidence>
<evidence type="ECO:0000256" key="3">
    <source>
        <dbReference type="ARBA" id="ARBA00002728"/>
    </source>
</evidence>
<proteinExistence type="inferred from homology"/>
<evidence type="ECO:0000256" key="9">
    <source>
        <dbReference type="ARBA" id="ARBA00022490"/>
    </source>
</evidence>
<dbReference type="InterPro" id="IPR000121">
    <property type="entry name" value="PEP_util_C"/>
</dbReference>
<evidence type="ECO:0000256" key="15">
    <source>
        <dbReference type="ARBA" id="ARBA00022842"/>
    </source>
</evidence>
<evidence type="ECO:0000256" key="10">
    <source>
        <dbReference type="ARBA" id="ARBA00022597"/>
    </source>
</evidence>
<evidence type="ECO:0000256" key="2">
    <source>
        <dbReference type="ARBA" id="ARBA00001946"/>
    </source>
</evidence>
<sequence>MEKMYKGIGVSQGIVMGTALWLRNNPLSFNELHEDVDHLNLGEIIEQTKKVLQQMEAEIANNIGQAEASIFEMHQLILEDDYLIEQIEELQKKGVSLKDSVRQGLSTLSEQFSKLTDDYMRERSGDFNNLLQLMMGVIEGNLKQIDFPPGTVLVTDELYPSDIIHLQAKEVIGVISGKGGSNGHAAILARSLGKPAVLGLGNVINEIVNGIQIVVDGESGLIIIEPNEQTLQSLHHKFEISSKHKDYIDSFRYKKAALRDGTRVHMLANAAKTVDAKDIEGYQLDGIGLFRTEYLYYEHNDLPSEEVQFEYYKSVLSTAGEKSVTFRTFDIGGDKAVPQLTVSQETNPFLGLRGIRLALYHSQAFRIHLRALVRASHYGRMEIMFPFICNVQEVLQAKKLLQEVMSELTLEGHSYDSNIPVGIMVEIPSAAINIESFIRHCDFVSIGTNDLVQYTLGIDRTNPLVADLYREEDPAVLELIAKVASAGQKYQVPVSVCGEMAGNPKFTEFLIGLGIAKLSMSVARSSEIKEILSRTTLDECAIIAAQMLHAGT</sequence>
<feature type="domain" description="PEP-utilising enzyme C-terminal" evidence="19">
    <location>
        <begin position="250"/>
        <end position="534"/>
    </location>
</feature>
<keyword evidence="8 17" id="KW-0813">Transport</keyword>
<protein>
    <recommendedName>
        <fullName evidence="7 17">Phosphoenolpyruvate-protein phosphotransferase</fullName>
        <ecNumber evidence="6 17">2.7.3.9</ecNumber>
    </recommendedName>
    <alternativeName>
        <fullName evidence="16 17">Phosphotransferase system, enzyme I</fullName>
    </alternativeName>
</protein>
<comment type="similarity">
    <text evidence="5 17">Belongs to the PEP-utilizing enzyme family.</text>
</comment>
<evidence type="ECO:0000256" key="4">
    <source>
        <dbReference type="ARBA" id="ARBA00004496"/>
    </source>
</evidence>
<dbReference type="InterPro" id="IPR008279">
    <property type="entry name" value="PEP-util_enz_mobile_dom"/>
</dbReference>
<keyword evidence="13 17" id="KW-0479">Metal-binding</keyword>
<gene>
    <name evidence="21" type="ORF">J2Z20_000920</name>
</gene>
<evidence type="ECO:0000256" key="17">
    <source>
        <dbReference type="PIRNR" id="PIRNR000732"/>
    </source>
</evidence>
<keyword evidence="9 17" id="KW-0963">Cytoplasm</keyword>
<evidence type="ECO:0000313" key="21">
    <source>
        <dbReference type="EMBL" id="MBP1936059.1"/>
    </source>
</evidence>